<evidence type="ECO:0000313" key="2">
    <source>
        <dbReference type="EMBL" id="KAK4826208.1"/>
    </source>
</evidence>
<feature type="domain" description="Trs120/TRAPPC9 TPR region" evidence="1">
    <location>
        <begin position="41"/>
        <end position="162"/>
    </location>
</feature>
<proteinExistence type="predicted"/>
<name>A0AAN7PH99_MYCAM</name>
<evidence type="ECO:0000313" key="3">
    <source>
        <dbReference type="Proteomes" id="UP001333110"/>
    </source>
</evidence>
<dbReference type="PANTHER" id="PTHR21512">
    <property type="entry name" value="TRAFFICKING PROTEIN PARTICLE COMPLEX SUBUNIT 9"/>
    <property type="match status" value="1"/>
</dbReference>
<reference evidence="2 3" key="1">
    <citation type="journal article" date="2023" name="J. Hered.">
        <title>Chromosome-level genome of the wood stork (Mycteria americana) provides insight into avian chromosome evolution.</title>
        <authorList>
            <person name="Flamio R. Jr."/>
            <person name="Ramstad K.M."/>
        </authorList>
    </citation>
    <scope>NUCLEOTIDE SEQUENCE [LARGE SCALE GENOMIC DNA]</scope>
    <source>
        <strain evidence="2">JAX WOST 10</strain>
    </source>
</reference>
<organism evidence="2 3">
    <name type="scientific">Mycteria americana</name>
    <name type="common">Wood stork</name>
    <dbReference type="NCBI Taxonomy" id="33587"/>
    <lineage>
        <taxon>Eukaryota</taxon>
        <taxon>Metazoa</taxon>
        <taxon>Chordata</taxon>
        <taxon>Craniata</taxon>
        <taxon>Vertebrata</taxon>
        <taxon>Euteleostomi</taxon>
        <taxon>Archelosauria</taxon>
        <taxon>Archosauria</taxon>
        <taxon>Dinosauria</taxon>
        <taxon>Saurischia</taxon>
        <taxon>Theropoda</taxon>
        <taxon>Coelurosauria</taxon>
        <taxon>Aves</taxon>
        <taxon>Neognathae</taxon>
        <taxon>Neoaves</taxon>
        <taxon>Aequornithes</taxon>
        <taxon>Ciconiiformes</taxon>
        <taxon>Ciconiidae</taxon>
        <taxon>Mycteria</taxon>
    </lineage>
</organism>
<dbReference type="Proteomes" id="UP001333110">
    <property type="component" value="Unassembled WGS sequence"/>
</dbReference>
<dbReference type="PANTHER" id="PTHR21512:SF5">
    <property type="entry name" value="TRAFFICKING PROTEIN PARTICLE COMPLEX SUBUNIT 9"/>
    <property type="match status" value="1"/>
</dbReference>
<evidence type="ECO:0000259" key="1">
    <source>
        <dbReference type="Pfam" id="PF26251"/>
    </source>
</evidence>
<dbReference type="GO" id="GO:0005802">
    <property type="term" value="C:trans-Golgi network"/>
    <property type="evidence" value="ECO:0007669"/>
    <property type="project" value="TreeGrafter"/>
</dbReference>
<sequence>MEKARGNGYKLHWERLHRNVRKKSFAVRAIIHWNNLRRDMVESLSEEEKIQRYSILSELYERIGFHRKSAFFKRIAAMQCAAPSIPEPGWRACYKLLLETLPGYSLSLDPKDFSKGTHRGWAAVQMRLLHELVYASRRMGNPALCVRHLSFLLQTMLDFLSDQVMAKCLPLVTPAAKNFAGKL</sequence>
<dbReference type="Pfam" id="PF26251">
    <property type="entry name" value="TPR_TRAPPC9-Trs120"/>
    <property type="match status" value="1"/>
</dbReference>
<gene>
    <name evidence="2" type="ORF">QYF61_006152</name>
</gene>
<protein>
    <recommendedName>
        <fullName evidence="1">Trs120/TRAPPC9 TPR region domain-containing protein</fullName>
    </recommendedName>
</protein>
<accession>A0AAN7PH99</accession>
<dbReference type="InterPro" id="IPR058564">
    <property type="entry name" value="TPR_TRAPPC9_Trs120"/>
</dbReference>
<dbReference type="AlphaFoldDB" id="A0AAN7PH99"/>
<keyword evidence="3" id="KW-1185">Reference proteome</keyword>
<dbReference type="EMBL" id="JAUNZN010000002">
    <property type="protein sequence ID" value="KAK4826208.1"/>
    <property type="molecule type" value="Genomic_DNA"/>
</dbReference>
<comment type="caution">
    <text evidence="2">The sequence shown here is derived from an EMBL/GenBank/DDBJ whole genome shotgun (WGS) entry which is preliminary data.</text>
</comment>
<dbReference type="InterPro" id="IPR013935">
    <property type="entry name" value="Trs120_TRAPPC9"/>
</dbReference>